<sequence length="199" mass="22275">MTSGRTVAGGDAAATILAAAEACFERFGIAKTTMEDVARAADLSRATVYRHFSDRDSLIMASVVRRSRMNHDAARSYIRNWPVFADRVVEGICYDVKRGRRDPMMHMLVSPEQMTLSTQLLWQSGAAVDLTHELWGPILIEAQQLGELRKDVDVRLLSEWIAELEIMFISQTDGSDEAMDRFRTKLRAFLVPALLPADG</sequence>
<dbReference type="GO" id="GO:0003700">
    <property type="term" value="F:DNA-binding transcription factor activity"/>
    <property type="evidence" value="ECO:0007669"/>
    <property type="project" value="TreeGrafter"/>
</dbReference>
<dbReference type="PROSITE" id="PS50977">
    <property type="entry name" value="HTH_TETR_2"/>
    <property type="match status" value="1"/>
</dbReference>
<dbReference type="PANTHER" id="PTHR30055">
    <property type="entry name" value="HTH-TYPE TRANSCRIPTIONAL REGULATOR RUTR"/>
    <property type="match status" value="1"/>
</dbReference>
<dbReference type="Pfam" id="PF00440">
    <property type="entry name" value="TetR_N"/>
    <property type="match status" value="1"/>
</dbReference>
<dbReference type="InterPro" id="IPR050109">
    <property type="entry name" value="HTH-type_TetR-like_transc_reg"/>
</dbReference>
<dbReference type="EMBL" id="JABBNB010000026">
    <property type="protein sequence ID" value="NMO03699.1"/>
    <property type="molecule type" value="Genomic_DNA"/>
</dbReference>
<dbReference type="PRINTS" id="PR00455">
    <property type="entry name" value="HTHTETR"/>
</dbReference>
<proteinExistence type="predicted"/>
<dbReference type="Gene3D" id="1.10.357.10">
    <property type="entry name" value="Tetracycline Repressor, domain 2"/>
    <property type="match status" value="1"/>
</dbReference>
<dbReference type="GO" id="GO:0000976">
    <property type="term" value="F:transcription cis-regulatory region binding"/>
    <property type="evidence" value="ECO:0007669"/>
    <property type="project" value="TreeGrafter"/>
</dbReference>
<reference evidence="4 5" key="1">
    <citation type="submission" date="2020-04" db="EMBL/GenBank/DDBJ databases">
        <title>Gordonia sp. nov. TBRC 11910.</title>
        <authorList>
            <person name="Suriyachadkun C."/>
        </authorList>
    </citation>
    <scope>NUCLEOTIDE SEQUENCE [LARGE SCALE GENOMIC DNA]</scope>
    <source>
        <strain evidence="4 5">TBRC 11910</strain>
    </source>
</reference>
<feature type="domain" description="HTH tetR-type" evidence="3">
    <location>
        <begin position="10"/>
        <end position="70"/>
    </location>
</feature>
<gene>
    <name evidence="4" type="ORF">HH308_21005</name>
</gene>
<dbReference type="InterPro" id="IPR001647">
    <property type="entry name" value="HTH_TetR"/>
</dbReference>
<dbReference type="Proteomes" id="UP000550729">
    <property type="component" value="Unassembled WGS sequence"/>
</dbReference>
<name>A0A848KZ88_9ACTN</name>
<accession>A0A848KZ88</accession>
<protein>
    <submittedName>
        <fullName evidence="4">Helix-turn-helix transcriptional regulator</fullName>
    </submittedName>
</protein>
<keyword evidence="1 2" id="KW-0238">DNA-binding</keyword>
<dbReference type="PANTHER" id="PTHR30055:SF153">
    <property type="entry name" value="HTH-TYPE TRANSCRIPTIONAL REPRESSOR RV3405C"/>
    <property type="match status" value="1"/>
</dbReference>
<dbReference type="InterPro" id="IPR009057">
    <property type="entry name" value="Homeodomain-like_sf"/>
</dbReference>
<dbReference type="AlphaFoldDB" id="A0A848KZ88"/>
<evidence type="ECO:0000259" key="3">
    <source>
        <dbReference type="PROSITE" id="PS50977"/>
    </source>
</evidence>
<evidence type="ECO:0000256" key="1">
    <source>
        <dbReference type="ARBA" id="ARBA00023125"/>
    </source>
</evidence>
<keyword evidence="5" id="KW-1185">Reference proteome</keyword>
<organism evidence="4 5">
    <name type="scientific">Gordonia asplenii</name>
    <dbReference type="NCBI Taxonomy" id="2725283"/>
    <lineage>
        <taxon>Bacteria</taxon>
        <taxon>Bacillati</taxon>
        <taxon>Actinomycetota</taxon>
        <taxon>Actinomycetes</taxon>
        <taxon>Mycobacteriales</taxon>
        <taxon>Gordoniaceae</taxon>
        <taxon>Gordonia</taxon>
    </lineage>
</organism>
<evidence type="ECO:0000313" key="5">
    <source>
        <dbReference type="Proteomes" id="UP000550729"/>
    </source>
</evidence>
<dbReference type="SUPFAM" id="SSF46689">
    <property type="entry name" value="Homeodomain-like"/>
    <property type="match status" value="1"/>
</dbReference>
<dbReference type="RefSeq" id="WP_170196207.1">
    <property type="nucleotide sequence ID" value="NZ_JABBNB010000026.1"/>
</dbReference>
<evidence type="ECO:0000313" key="4">
    <source>
        <dbReference type="EMBL" id="NMO03699.1"/>
    </source>
</evidence>
<evidence type="ECO:0000256" key="2">
    <source>
        <dbReference type="PROSITE-ProRule" id="PRU00335"/>
    </source>
</evidence>
<feature type="DNA-binding region" description="H-T-H motif" evidence="2">
    <location>
        <begin position="33"/>
        <end position="52"/>
    </location>
</feature>
<comment type="caution">
    <text evidence="4">The sequence shown here is derived from an EMBL/GenBank/DDBJ whole genome shotgun (WGS) entry which is preliminary data.</text>
</comment>